<proteinExistence type="predicted"/>
<reference evidence="1 2" key="1">
    <citation type="journal article" date="2019" name="Nat. Ecol. Evol.">
        <title>Megaphylogeny resolves global patterns of mushroom evolution.</title>
        <authorList>
            <person name="Varga T."/>
            <person name="Krizsan K."/>
            <person name="Foldi C."/>
            <person name="Dima B."/>
            <person name="Sanchez-Garcia M."/>
            <person name="Sanchez-Ramirez S."/>
            <person name="Szollosi G.J."/>
            <person name="Szarkandi J.G."/>
            <person name="Papp V."/>
            <person name="Albert L."/>
            <person name="Andreopoulos W."/>
            <person name="Angelini C."/>
            <person name="Antonin V."/>
            <person name="Barry K.W."/>
            <person name="Bougher N.L."/>
            <person name="Buchanan P."/>
            <person name="Buyck B."/>
            <person name="Bense V."/>
            <person name="Catcheside P."/>
            <person name="Chovatia M."/>
            <person name="Cooper J."/>
            <person name="Damon W."/>
            <person name="Desjardin D."/>
            <person name="Finy P."/>
            <person name="Geml J."/>
            <person name="Haridas S."/>
            <person name="Hughes K."/>
            <person name="Justo A."/>
            <person name="Karasinski D."/>
            <person name="Kautmanova I."/>
            <person name="Kiss B."/>
            <person name="Kocsube S."/>
            <person name="Kotiranta H."/>
            <person name="LaButti K.M."/>
            <person name="Lechner B.E."/>
            <person name="Liimatainen K."/>
            <person name="Lipzen A."/>
            <person name="Lukacs Z."/>
            <person name="Mihaltcheva S."/>
            <person name="Morgado L.N."/>
            <person name="Niskanen T."/>
            <person name="Noordeloos M.E."/>
            <person name="Ohm R.A."/>
            <person name="Ortiz-Santana B."/>
            <person name="Ovrebo C."/>
            <person name="Racz N."/>
            <person name="Riley R."/>
            <person name="Savchenko A."/>
            <person name="Shiryaev A."/>
            <person name="Soop K."/>
            <person name="Spirin V."/>
            <person name="Szebenyi C."/>
            <person name="Tomsovsky M."/>
            <person name="Tulloss R.E."/>
            <person name="Uehling J."/>
            <person name="Grigoriev I.V."/>
            <person name="Vagvolgyi C."/>
            <person name="Papp T."/>
            <person name="Martin F.M."/>
            <person name="Miettinen O."/>
            <person name="Hibbett D.S."/>
            <person name="Nagy L.G."/>
        </authorList>
    </citation>
    <scope>NUCLEOTIDE SEQUENCE [LARGE SCALE GENOMIC DNA]</scope>
    <source>
        <strain evidence="1 2">FP101781</strain>
    </source>
</reference>
<dbReference type="AlphaFoldDB" id="A0A4Y7RNG3"/>
<gene>
    <name evidence="1" type="ORF">FA13DRAFT_1033237</name>
</gene>
<accession>A0A4Y7RNG3</accession>
<keyword evidence="2" id="KW-1185">Reference proteome</keyword>
<organism evidence="1 2">
    <name type="scientific">Coprinellus micaceus</name>
    <name type="common">Glistening ink-cap mushroom</name>
    <name type="synonym">Coprinus micaceus</name>
    <dbReference type="NCBI Taxonomy" id="71717"/>
    <lineage>
        <taxon>Eukaryota</taxon>
        <taxon>Fungi</taxon>
        <taxon>Dikarya</taxon>
        <taxon>Basidiomycota</taxon>
        <taxon>Agaricomycotina</taxon>
        <taxon>Agaricomycetes</taxon>
        <taxon>Agaricomycetidae</taxon>
        <taxon>Agaricales</taxon>
        <taxon>Agaricineae</taxon>
        <taxon>Psathyrellaceae</taxon>
        <taxon>Coprinellus</taxon>
    </lineage>
</organism>
<sequence>MLTGATAALYVILTRVPPLRSHSNAPLRTSVRHPAHILQWSCFEQHRRGIMASSDTRLRGAAVIHWVVISVFDSTHPSGTTHIYGRLDIHAADVKEMGVCWTCLLGIWRIWLSERLSIGAVGS</sequence>
<name>A0A4Y7RNG3_COPMI</name>
<protein>
    <submittedName>
        <fullName evidence="1">Uncharacterized protein</fullName>
    </submittedName>
</protein>
<dbReference type="Proteomes" id="UP000298030">
    <property type="component" value="Unassembled WGS sequence"/>
</dbReference>
<dbReference type="EMBL" id="QPFP01000472">
    <property type="protein sequence ID" value="TEB10371.1"/>
    <property type="molecule type" value="Genomic_DNA"/>
</dbReference>
<evidence type="ECO:0000313" key="1">
    <source>
        <dbReference type="EMBL" id="TEB10371.1"/>
    </source>
</evidence>
<evidence type="ECO:0000313" key="2">
    <source>
        <dbReference type="Proteomes" id="UP000298030"/>
    </source>
</evidence>
<comment type="caution">
    <text evidence="1">The sequence shown here is derived from an EMBL/GenBank/DDBJ whole genome shotgun (WGS) entry which is preliminary data.</text>
</comment>